<dbReference type="Pfam" id="PF00501">
    <property type="entry name" value="AMP-binding"/>
    <property type="match status" value="1"/>
</dbReference>
<evidence type="ECO:0000259" key="5">
    <source>
        <dbReference type="Pfam" id="PF07993"/>
    </source>
</evidence>
<dbReference type="InterPro" id="IPR036736">
    <property type="entry name" value="ACP-like_sf"/>
</dbReference>
<dbReference type="PANTHER" id="PTHR43439">
    <property type="entry name" value="PHENYLACETATE-COENZYME A LIGASE"/>
    <property type="match status" value="1"/>
</dbReference>
<sequence>MPTANVNFIRPEFELPPGRGSYTHQGGIRTLYDLLQTSAVKNPDHIFCHQFLPGPQTKRKVSHSQLLGAVDGCVADLVRRGLARRSEKISDSEVVRGSPVALLLGSDISIFIYILALTKIGNPFILVSTRLSPEAVRHLLKATNARIVLTTENLWQTLVVGDDGEPTSTEYAASQSIVELLDAASENPAPAVEKGDDIDHNDCSVAIFHSSGSTGLPKPIYHCHRYLLGYAANHRLPATVCGMTNVSTLPLYHGFGLLAPCLSLSIGLAFALPHAAQVPTASSTLAMLDAVPAKIIFTVPSILEDILVQYGEVGLKRLAALEIVVSGGAPLKDGPGQRLIDAGVNVLNHFGATEFGAFAPICYAPDGYDWKFLLLRIDVPLRIEGTQLKQLAMRPFGWERDFVVQDELEVASTRDGQVQVRIKGRVDDVVVLATGEKVNPIVLENDLRQHPLVNEALVYGAGRFQAGVIIEVIDTVEVDEIPKFEDELWLAVDAANQKMDSHARVERPLVIVTSRKIKPLPRTVKGNPQRRESQDVFADEISAAFERLEKEQATSFPELSHADPAKLKDELRSLVRTYLPRIKKTVRSFADTEDFFELGMDSFRALRLTRALTPTHLAAKGSAPRPELIYANPTLDSLTAALSSNADVVRSAASAMRPAEFAQQAIDELRLRLKERPAPSVRSTIPNGNGNSSNGITVLLTGSTGSLGAHLVHALLTDKHQPPIARVVCLNRPSGTGTSSKERQQAAFSQHSLVLDDPAWSRILFFEPSTSTSSDRLGLGQDAYDELVSSVDLIIHNAWPMDFHRPLSSFKTHLDTTARLIELSVDHWRATSRAMKVVFCSSIAVVARRRGQILEEVMSTDDCMAPMGYAEAKWCCETMLLRARDEVCPGALVPAVVRIGQLTGAEGSGTWSAQEHIAAIVRSSVVIGRLPELSGTLSWIPVNRAAKALIELALHSNPSTPILHLENPTRQSWAEMISILTSKLGLDPPTSWTEWLASVKSNGELPASKVVGFLEKDFEALGTGEVVLDTGVARGLSVTLNGSGAVGEGHVREYLGYWRRVGAL</sequence>
<accession>A0A177VHP8</accession>
<dbReference type="Gene3D" id="1.10.1200.10">
    <property type="entry name" value="ACP-like"/>
    <property type="match status" value="1"/>
</dbReference>
<dbReference type="Gene3D" id="3.40.50.12780">
    <property type="entry name" value="N-terminal domain of ligase-like"/>
    <property type="match status" value="1"/>
</dbReference>
<dbReference type="EMBL" id="LWDD02000279">
    <property type="protein sequence ID" value="KAE8262087.1"/>
    <property type="molecule type" value="Genomic_DNA"/>
</dbReference>
<evidence type="ECO:0008006" key="10">
    <source>
        <dbReference type="Google" id="ProtNLM"/>
    </source>
</evidence>
<proteinExistence type="predicted"/>
<dbReference type="Proteomes" id="UP000836402">
    <property type="component" value="Unassembled WGS sequence"/>
</dbReference>
<keyword evidence="2" id="KW-0597">Phosphoprotein</keyword>
<feature type="domain" description="Carrier" evidence="4">
    <location>
        <begin position="571"/>
        <end position="642"/>
    </location>
</feature>
<reference evidence="6" key="3">
    <citation type="submission" date="2020-10" db="EMBL/GenBank/DDBJ databases">
        <authorList>
            <person name="Sedaghatjoo S."/>
        </authorList>
    </citation>
    <scope>NUCLEOTIDE SEQUENCE</scope>
    <source>
        <strain evidence="6">AZH3</strain>
    </source>
</reference>
<dbReference type="Pfam" id="PF00550">
    <property type="entry name" value="PP-binding"/>
    <property type="match status" value="1"/>
</dbReference>
<dbReference type="Proteomes" id="UP000077671">
    <property type="component" value="Unassembled WGS sequence"/>
</dbReference>
<feature type="domain" description="AMP-dependent synthetase/ligase" evidence="3">
    <location>
        <begin position="94"/>
        <end position="369"/>
    </location>
</feature>
<dbReference type="AlphaFoldDB" id="A0A177VHP8"/>
<feature type="domain" description="Thioester reductase (TE)" evidence="5">
    <location>
        <begin position="700"/>
        <end position="948"/>
    </location>
</feature>
<dbReference type="InterPro" id="IPR013120">
    <property type="entry name" value="FAR_NAD-bd"/>
</dbReference>
<dbReference type="InterPro" id="IPR042099">
    <property type="entry name" value="ANL_N_sf"/>
</dbReference>
<keyword evidence="1" id="KW-0596">Phosphopantetheine</keyword>
<dbReference type="EMBL" id="CAJHJG010002868">
    <property type="protein sequence ID" value="CAD6924275.1"/>
    <property type="molecule type" value="Genomic_DNA"/>
</dbReference>
<keyword evidence="9" id="KW-1185">Reference proteome</keyword>
<evidence type="ECO:0000313" key="9">
    <source>
        <dbReference type="Proteomes" id="UP000836402"/>
    </source>
</evidence>
<evidence type="ECO:0000259" key="4">
    <source>
        <dbReference type="Pfam" id="PF00550"/>
    </source>
</evidence>
<evidence type="ECO:0000313" key="6">
    <source>
        <dbReference type="EMBL" id="CAD6924275.1"/>
    </source>
</evidence>
<protein>
    <recommendedName>
        <fullName evidence="10">Carrier domain-containing protein</fullName>
    </recommendedName>
</protein>
<dbReference type="Pfam" id="PF07993">
    <property type="entry name" value="NAD_binding_4"/>
    <property type="match status" value="1"/>
</dbReference>
<dbReference type="InterPro" id="IPR036291">
    <property type="entry name" value="NAD(P)-bd_dom_sf"/>
</dbReference>
<dbReference type="PANTHER" id="PTHR43439:SF2">
    <property type="entry name" value="ENZYME, PUTATIVE (JCVI)-RELATED"/>
    <property type="match status" value="1"/>
</dbReference>
<gene>
    <name evidence="7" type="ORF">A4X03_0g2728</name>
    <name evidence="6" type="ORF">JKIAZH3_G2180</name>
</gene>
<dbReference type="Pfam" id="PF23562">
    <property type="entry name" value="AMP-binding_C_3"/>
    <property type="match status" value="1"/>
</dbReference>
<name>A0A177VHP8_9BASI</name>
<dbReference type="InterPro" id="IPR009081">
    <property type="entry name" value="PP-bd_ACP"/>
</dbReference>
<reference evidence="7" key="1">
    <citation type="submission" date="2016-04" db="EMBL/GenBank/DDBJ databases">
        <authorList>
            <person name="Nguyen H.D."/>
            <person name="Kesanakurti P."/>
            <person name="Cullis J."/>
            <person name="Levesque C.A."/>
            <person name="Hambleton S."/>
        </authorList>
    </citation>
    <scope>NUCLEOTIDE SEQUENCE</scope>
    <source>
        <strain evidence="7">DAOMC 238032</strain>
    </source>
</reference>
<evidence type="ECO:0000313" key="8">
    <source>
        <dbReference type="Proteomes" id="UP000077671"/>
    </source>
</evidence>
<evidence type="ECO:0000259" key="3">
    <source>
        <dbReference type="Pfam" id="PF00501"/>
    </source>
</evidence>
<dbReference type="PROSITE" id="PS00455">
    <property type="entry name" value="AMP_BINDING"/>
    <property type="match status" value="1"/>
</dbReference>
<dbReference type="Gene3D" id="3.40.50.720">
    <property type="entry name" value="NAD(P)-binding Rossmann-like Domain"/>
    <property type="match status" value="1"/>
</dbReference>
<evidence type="ECO:0000313" key="7">
    <source>
        <dbReference type="EMBL" id="KAE8262087.1"/>
    </source>
</evidence>
<organism evidence="7 8">
    <name type="scientific">Tilletia caries</name>
    <name type="common">wheat bunt fungus</name>
    <dbReference type="NCBI Taxonomy" id="13290"/>
    <lineage>
        <taxon>Eukaryota</taxon>
        <taxon>Fungi</taxon>
        <taxon>Dikarya</taxon>
        <taxon>Basidiomycota</taxon>
        <taxon>Ustilaginomycotina</taxon>
        <taxon>Exobasidiomycetes</taxon>
        <taxon>Tilletiales</taxon>
        <taxon>Tilletiaceae</taxon>
        <taxon>Tilletia</taxon>
    </lineage>
</organism>
<dbReference type="SUPFAM" id="SSF56801">
    <property type="entry name" value="Acetyl-CoA synthetase-like"/>
    <property type="match status" value="1"/>
</dbReference>
<dbReference type="InterPro" id="IPR020845">
    <property type="entry name" value="AMP-binding_CS"/>
</dbReference>
<dbReference type="SUPFAM" id="SSF51735">
    <property type="entry name" value="NAD(P)-binding Rossmann-fold domains"/>
    <property type="match status" value="1"/>
</dbReference>
<reference evidence="7" key="2">
    <citation type="journal article" date="2019" name="IMA Fungus">
        <title>Genome sequencing and comparison of five Tilletia species to identify candidate genes for the detection of regulated species infecting wheat.</title>
        <authorList>
            <person name="Nguyen H.D.T."/>
            <person name="Sultana T."/>
            <person name="Kesanakurti P."/>
            <person name="Hambleton S."/>
        </authorList>
    </citation>
    <scope>NUCLEOTIDE SEQUENCE</scope>
    <source>
        <strain evidence="7">DAOMC 238032</strain>
    </source>
</reference>
<dbReference type="InterPro" id="IPR000873">
    <property type="entry name" value="AMP-dep_synth/lig_dom"/>
</dbReference>
<dbReference type="InterPro" id="IPR051414">
    <property type="entry name" value="Adenylate-forming_Reductase"/>
</dbReference>
<comment type="caution">
    <text evidence="7">The sequence shown here is derived from an EMBL/GenBank/DDBJ whole genome shotgun (WGS) entry which is preliminary data.</text>
</comment>
<evidence type="ECO:0000256" key="1">
    <source>
        <dbReference type="ARBA" id="ARBA00022450"/>
    </source>
</evidence>
<evidence type="ECO:0000256" key="2">
    <source>
        <dbReference type="ARBA" id="ARBA00022553"/>
    </source>
</evidence>